<dbReference type="Pfam" id="PF11695">
    <property type="entry name" value="DUF3291"/>
    <property type="match status" value="1"/>
</dbReference>
<dbReference type="InterPro" id="IPR011008">
    <property type="entry name" value="Dimeric_a/b-barrel"/>
</dbReference>
<reference evidence="2 3" key="1">
    <citation type="journal article" date="2021" name="Int. J. Syst. Evol. Microbiol.">
        <title>Reticulibacter mediterranei gen. nov., sp. nov., within the new family Reticulibacteraceae fam. nov., and Ktedonospora formicarum gen. nov., sp. nov., Ktedonobacter robiniae sp. nov., Dictyobacter formicarum sp. nov. and Dictyobacter arantiisoli sp. nov., belonging to the class Ktedonobacteria.</title>
        <authorList>
            <person name="Yabe S."/>
            <person name="Zheng Y."/>
            <person name="Wang C.M."/>
            <person name="Sakai Y."/>
            <person name="Abe K."/>
            <person name="Yokota A."/>
            <person name="Donadio S."/>
            <person name="Cavaletti L."/>
            <person name="Monciardini P."/>
        </authorList>
    </citation>
    <scope>NUCLEOTIDE SEQUENCE [LARGE SCALE GENOMIC DNA]</scope>
    <source>
        <strain evidence="2 3">SOSP1-30</strain>
    </source>
</reference>
<dbReference type="EMBL" id="BNJG01000002">
    <property type="protein sequence ID" value="GHO57439.1"/>
    <property type="molecule type" value="Genomic_DNA"/>
</dbReference>
<comment type="caution">
    <text evidence="2">The sequence shown here is derived from an EMBL/GenBank/DDBJ whole genome shotgun (WGS) entry which is preliminary data.</text>
</comment>
<sequence>MLPERKAKQFMYHIAQVNMAYALAPLGDPRLAAFAAQLDQIYALAEASPGFIWRLKAEDISSSSHDLPTDERLFATISVWSSIEALRAFTYQGEHVQVMRRRREWFVPLKGAYIALWWVPAGHTPDLAEVKERMDYLRLHGPTPFAFSFSQNFPAPATEGDKAESVGRASINE</sequence>
<protein>
    <recommendedName>
        <fullName evidence="1">DUF3291 domain-containing protein</fullName>
    </recommendedName>
</protein>
<evidence type="ECO:0000313" key="3">
    <source>
        <dbReference type="Proteomes" id="UP000654345"/>
    </source>
</evidence>
<organism evidence="2 3">
    <name type="scientific">Ktedonobacter robiniae</name>
    <dbReference type="NCBI Taxonomy" id="2778365"/>
    <lineage>
        <taxon>Bacteria</taxon>
        <taxon>Bacillati</taxon>
        <taxon>Chloroflexota</taxon>
        <taxon>Ktedonobacteria</taxon>
        <taxon>Ktedonobacterales</taxon>
        <taxon>Ktedonobacteraceae</taxon>
        <taxon>Ktedonobacter</taxon>
    </lineage>
</organism>
<evidence type="ECO:0000259" key="1">
    <source>
        <dbReference type="Pfam" id="PF11695"/>
    </source>
</evidence>
<keyword evidence="3" id="KW-1185">Reference proteome</keyword>
<proteinExistence type="predicted"/>
<name>A0ABQ3UX52_9CHLR</name>
<dbReference type="InterPro" id="IPR021708">
    <property type="entry name" value="DUF3291"/>
</dbReference>
<dbReference type="Proteomes" id="UP000654345">
    <property type="component" value="Unassembled WGS sequence"/>
</dbReference>
<evidence type="ECO:0000313" key="2">
    <source>
        <dbReference type="EMBL" id="GHO57439.1"/>
    </source>
</evidence>
<gene>
    <name evidence="2" type="ORF">KSB_59140</name>
</gene>
<accession>A0ABQ3UX52</accession>
<feature type="domain" description="DUF3291" evidence="1">
    <location>
        <begin position="14"/>
        <end position="151"/>
    </location>
</feature>
<dbReference type="SUPFAM" id="SSF54909">
    <property type="entry name" value="Dimeric alpha+beta barrel"/>
    <property type="match status" value="1"/>
</dbReference>